<evidence type="ECO:0000313" key="1">
    <source>
        <dbReference type="EMBL" id="KFO23448.1"/>
    </source>
</evidence>
<dbReference type="Proteomes" id="UP000028990">
    <property type="component" value="Unassembled WGS sequence"/>
</dbReference>
<gene>
    <name evidence="1" type="ORF">H920_15208</name>
</gene>
<organism evidence="1 2">
    <name type="scientific">Fukomys damarensis</name>
    <name type="common">Damaraland mole rat</name>
    <name type="synonym">Cryptomys damarensis</name>
    <dbReference type="NCBI Taxonomy" id="885580"/>
    <lineage>
        <taxon>Eukaryota</taxon>
        <taxon>Metazoa</taxon>
        <taxon>Chordata</taxon>
        <taxon>Craniata</taxon>
        <taxon>Vertebrata</taxon>
        <taxon>Euteleostomi</taxon>
        <taxon>Mammalia</taxon>
        <taxon>Eutheria</taxon>
        <taxon>Euarchontoglires</taxon>
        <taxon>Glires</taxon>
        <taxon>Rodentia</taxon>
        <taxon>Hystricomorpha</taxon>
        <taxon>Bathyergidae</taxon>
        <taxon>Fukomys</taxon>
    </lineage>
</organism>
<dbReference type="EMBL" id="KN123763">
    <property type="protein sequence ID" value="KFO23448.1"/>
    <property type="molecule type" value="Genomic_DNA"/>
</dbReference>
<accession>A0A091CYX4</accession>
<protein>
    <submittedName>
        <fullName evidence="1">Uncharacterized protein</fullName>
    </submittedName>
</protein>
<dbReference type="AlphaFoldDB" id="A0A091CYX4"/>
<proteinExistence type="predicted"/>
<name>A0A091CYX4_FUKDA</name>
<evidence type="ECO:0000313" key="2">
    <source>
        <dbReference type="Proteomes" id="UP000028990"/>
    </source>
</evidence>
<keyword evidence="2" id="KW-1185">Reference proteome</keyword>
<sequence>MGYRSRTAHSGIHRCSCCTASLTSGLCAAESWVSAYSKDCGLEPHTVAWMRLRNGDRAGWAAVLWRDGVSAPRESLPKKKKENRLVGLKEGGKKLQVAERISNGTLKP</sequence>
<reference evidence="1 2" key="1">
    <citation type="submission" date="2013-11" db="EMBL/GenBank/DDBJ databases">
        <title>The Damaraland mole rat (Fukomys damarensis) genome and evolution of African mole rats.</title>
        <authorList>
            <person name="Gladyshev V.N."/>
            <person name="Fang X."/>
        </authorList>
    </citation>
    <scope>NUCLEOTIDE SEQUENCE [LARGE SCALE GENOMIC DNA]</scope>
    <source>
        <tissue evidence="1">Liver</tissue>
    </source>
</reference>